<accession>K6ZQ80</accession>
<dbReference type="Proteomes" id="UP000006322">
    <property type="component" value="Unassembled WGS sequence"/>
</dbReference>
<dbReference type="RefSeq" id="WP_007102848.1">
    <property type="nucleotide sequence ID" value="NZ_BAER01000006.1"/>
</dbReference>
<dbReference type="InterPro" id="IPR000223">
    <property type="entry name" value="Pept_S26A_signal_pept_1"/>
</dbReference>
<evidence type="ECO:0000313" key="10">
    <source>
        <dbReference type="Proteomes" id="UP000006322"/>
    </source>
</evidence>
<feature type="active site" evidence="6">
    <location>
        <position position="39"/>
    </location>
</feature>
<dbReference type="GO" id="GO:0009003">
    <property type="term" value="F:signal peptidase activity"/>
    <property type="evidence" value="ECO:0007669"/>
    <property type="project" value="UniProtKB-EC"/>
</dbReference>
<dbReference type="EMBL" id="BAER01000006">
    <property type="protein sequence ID" value="GAC31038.1"/>
    <property type="molecule type" value="Genomic_DNA"/>
</dbReference>
<evidence type="ECO:0000313" key="9">
    <source>
        <dbReference type="EMBL" id="GAC31038.1"/>
    </source>
</evidence>
<dbReference type="GO" id="GO:0016020">
    <property type="term" value="C:membrane"/>
    <property type="evidence" value="ECO:0007669"/>
    <property type="project" value="UniProtKB-SubCell"/>
</dbReference>
<dbReference type="MEROPS" id="S26.026"/>
<dbReference type="InterPro" id="IPR019757">
    <property type="entry name" value="Pept_S26A_signal_pept_1_Lys-AS"/>
</dbReference>
<proteinExistence type="inferred from homology"/>
<dbReference type="STRING" id="1129793.GPLA_0117"/>
<keyword evidence="10" id="KW-1185">Reference proteome</keyword>
<keyword evidence="5 7" id="KW-0378">Hydrolase</keyword>
<dbReference type="AlphaFoldDB" id="K6ZQ80"/>
<evidence type="ECO:0000256" key="7">
    <source>
        <dbReference type="RuleBase" id="RU362042"/>
    </source>
</evidence>
<dbReference type="EC" id="3.4.21.89" evidence="3 7"/>
<comment type="caution">
    <text evidence="9">The sequence shown here is derived from an EMBL/GenBank/DDBJ whole genome shotgun (WGS) entry which is preliminary data.</text>
</comment>
<gene>
    <name evidence="9" type="primary">lepB</name>
    <name evidence="9" type="ORF">GPLA_0117</name>
</gene>
<dbReference type="SUPFAM" id="SSF51306">
    <property type="entry name" value="LexA/Signal peptidase"/>
    <property type="match status" value="1"/>
</dbReference>
<dbReference type="InterPro" id="IPR019533">
    <property type="entry name" value="Peptidase_S26"/>
</dbReference>
<evidence type="ECO:0000259" key="8">
    <source>
        <dbReference type="Pfam" id="PF10502"/>
    </source>
</evidence>
<name>K6ZQ80_9ALTE</name>
<feature type="domain" description="Peptidase S26" evidence="8">
    <location>
        <begin position="13"/>
        <end position="195"/>
    </location>
</feature>
<comment type="subcellular location">
    <subcellularLocation>
        <location evidence="7">Membrane</location>
        <topology evidence="7">Multi-pass membrane protein</topology>
    </subcellularLocation>
</comment>
<evidence type="ECO:0000256" key="5">
    <source>
        <dbReference type="ARBA" id="ARBA00022801"/>
    </source>
</evidence>
<dbReference type="CDD" id="cd06530">
    <property type="entry name" value="S26_SPase_I"/>
    <property type="match status" value="1"/>
</dbReference>
<dbReference type="Gene3D" id="2.10.109.10">
    <property type="entry name" value="Umud Fragment, subunit A"/>
    <property type="match status" value="1"/>
</dbReference>
<keyword evidence="7" id="KW-0645">Protease</keyword>
<dbReference type="GO" id="GO:0004252">
    <property type="term" value="F:serine-type endopeptidase activity"/>
    <property type="evidence" value="ECO:0007669"/>
    <property type="project" value="InterPro"/>
</dbReference>
<sequence>MKVKMADLYSENKSFILFILLMCVFRSAVADWNEVPTSSMQPTIVEGDRILVNKLAYDVNTPFIHHSLYKLADPLRGDIIIFDSKVSDKRLVKRVVGVPGDTIAMIDNVLYINDQRLAYGNERINERFSDKTENLLGVQHSIRVANAGSALSSFPSMNIPTDYYLAMGDNRDNSADSRVIGLVPRTEIIGRAKQVVISLNYDNYYLPRSKRFLHTL</sequence>
<dbReference type="PANTHER" id="PTHR43390:SF1">
    <property type="entry name" value="CHLOROPLAST PROCESSING PEPTIDASE"/>
    <property type="match status" value="1"/>
</dbReference>
<evidence type="ECO:0000256" key="6">
    <source>
        <dbReference type="PIRSR" id="PIRSR600223-1"/>
    </source>
</evidence>
<dbReference type="PANTHER" id="PTHR43390">
    <property type="entry name" value="SIGNAL PEPTIDASE I"/>
    <property type="match status" value="1"/>
</dbReference>
<dbReference type="PROSITE" id="PS00760">
    <property type="entry name" value="SPASE_I_2"/>
    <property type="match status" value="1"/>
</dbReference>
<evidence type="ECO:0000256" key="4">
    <source>
        <dbReference type="ARBA" id="ARBA00019232"/>
    </source>
</evidence>
<protein>
    <recommendedName>
        <fullName evidence="4 7">Signal peptidase I</fullName>
        <ecNumber evidence="3 7">3.4.21.89</ecNumber>
    </recommendedName>
</protein>
<comment type="similarity">
    <text evidence="2 7">Belongs to the peptidase S26 family.</text>
</comment>
<feature type="active site" evidence="6">
    <location>
        <position position="93"/>
    </location>
</feature>
<organism evidence="9 10">
    <name type="scientific">Paraglaciecola polaris LMG 21857</name>
    <dbReference type="NCBI Taxonomy" id="1129793"/>
    <lineage>
        <taxon>Bacteria</taxon>
        <taxon>Pseudomonadati</taxon>
        <taxon>Pseudomonadota</taxon>
        <taxon>Gammaproteobacteria</taxon>
        <taxon>Alteromonadales</taxon>
        <taxon>Alteromonadaceae</taxon>
        <taxon>Paraglaciecola</taxon>
    </lineage>
</organism>
<evidence type="ECO:0000256" key="2">
    <source>
        <dbReference type="ARBA" id="ARBA00009370"/>
    </source>
</evidence>
<dbReference type="Pfam" id="PF10502">
    <property type="entry name" value="Peptidase_S26"/>
    <property type="match status" value="1"/>
</dbReference>
<evidence type="ECO:0000256" key="1">
    <source>
        <dbReference type="ARBA" id="ARBA00000677"/>
    </source>
</evidence>
<dbReference type="NCBIfam" id="TIGR02227">
    <property type="entry name" value="sigpep_I_bact"/>
    <property type="match status" value="1"/>
</dbReference>
<dbReference type="OrthoDB" id="9815782at2"/>
<reference evidence="10" key="1">
    <citation type="journal article" date="2014" name="Environ. Microbiol.">
        <title>Comparative genomics of the marine bacterial genus Glaciecola reveals the high degree of genomic diversity and genomic characteristic for cold adaptation.</title>
        <authorList>
            <person name="Qin Q.L."/>
            <person name="Xie B.B."/>
            <person name="Yu Y."/>
            <person name="Shu Y.L."/>
            <person name="Rong J.C."/>
            <person name="Zhang Y.J."/>
            <person name="Zhao D.L."/>
            <person name="Chen X.L."/>
            <person name="Zhang X.Y."/>
            <person name="Chen B."/>
            <person name="Zhou B.C."/>
            <person name="Zhang Y.Z."/>
        </authorList>
    </citation>
    <scope>NUCLEOTIDE SEQUENCE [LARGE SCALE GENOMIC DNA]</scope>
    <source>
        <strain evidence="10">LMG 21857</strain>
    </source>
</reference>
<evidence type="ECO:0000256" key="3">
    <source>
        <dbReference type="ARBA" id="ARBA00013208"/>
    </source>
</evidence>
<dbReference type="InterPro" id="IPR036286">
    <property type="entry name" value="LexA/Signal_pep-like_sf"/>
</dbReference>
<comment type="catalytic activity">
    <reaction evidence="1 7">
        <text>Cleavage of hydrophobic, N-terminal signal or leader sequences from secreted and periplasmic proteins.</text>
        <dbReference type="EC" id="3.4.21.89"/>
    </reaction>
</comment>
<dbReference type="GO" id="GO:0006465">
    <property type="term" value="P:signal peptide processing"/>
    <property type="evidence" value="ECO:0007669"/>
    <property type="project" value="InterPro"/>
</dbReference>
<dbReference type="PRINTS" id="PR00727">
    <property type="entry name" value="LEADERPTASE"/>
</dbReference>